<reference evidence="2" key="1">
    <citation type="submission" date="2015-02" db="EMBL/GenBank/DDBJ databases">
        <authorList>
            <person name="Ju K.-S."/>
            <person name="Doroghazi J.R."/>
            <person name="Metcalf W."/>
        </authorList>
    </citation>
    <scope>NUCLEOTIDE SEQUENCE [LARGE SCALE GENOMIC DNA]</scope>
    <source>
        <strain evidence="2">NRRL B-16380</strain>
    </source>
</reference>
<dbReference type="Pfam" id="PF02566">
    <property type="entry name" value="OsmC"/>
    <property type="match status" value="1"/>
</dbReference>
<keyword evidence="2" id="KW-1185">Reference proteome</keyword>
<dbReference type="EMBL" id="JYJH01000009">
    <property type="protein sequence ID" value="KJK38809.1"/>
    <property type="molecule type" value="Genomic_DNA"/>
</dbReference>
<evidence type="ECO:0000313" key="1">
    <source>
        <dbReference type="EMBL" id="KJK38809.1"/>
    </source>
</evidence>
<comment type="caution">
    <text evidence="1">The sequence shown here is derived from an EMBL/GenBank/DDBJ whole genome shotgun (WGS) entry which is preliminary data.</text>
</comment>
<dbReference type="NCBIfam" id="TIGR03562">
    <property type="entry name" value="osmo_induc_OsmC"/>
    <property type="match status" value="1"/>
</dbReference>
<name>A0A0M2GRU2_9ACTN</name>
<sequence length="142" mass="14569">MATTRSAHTVWEGNLLEGNGVVTFDSSGAIGEQPVTWASRAQEANGKTSPEELIAAAHSSCFSMAFSNILDKAGTPPTKLITSADVSFQPGEGITGIHLTVEGTVPGIDEEAFQAAADEAKVGCPVSQALKATPITLTAKLA</sequence>
<proteinExistence type="predicted"/>
<dbReference type="Proteomes" id="UP000034786">
    <property type="component" value="Unassembled WGS sequence"/>
</dbReference>
<dbReference type="GO" id="GO:0004601">
    <property type="term" value="F:peroxidase activity"/>
    <property type="evidence" value="ECO:0007669"/>
    <property type="project" value="InterPro"/>
</dbReference>
<dbReference type="InterPro" id="IPR003718">
    <property type="entry name" value="OsmC/Ohr_fam"/>
</dbReference>
<dbReference type="AlphaFoldDB" id="A0A0M2GRU2"/>
<organism evidence="1 2">
    <name type="scientific">Streptomyces variegatus</name>
    <dbReference type="NCBI Taxonomy" id="284040"/>
    <lineage>
        <taxon>Bacteria</taxon>
        <taxon>Bacillati</taxon>
        <taxon>Actinomycetota</taxon>
        <taxon>Actinomycetes</taxon>
        <taxon>Kitasatosporales</taxon>
        <taxon>Streptomycetaceae</taxon>
        <taxon>Streptomyces</taxon>
    </lineage>
</organism>
<protein>
    <submittedName>
        <fullName evidence="1">Peroxiredoxin</fullName>
    </submittedName>
</protein>
<dbReference type="Gene3D" id="3.30.300.20">
    <property type="match status" value="1"/>
</dbReference>
<dbReference type="PANTHER" id="PTHR42830:SF1">
    <property type="entry name" value="OSMOTICALLY INDUCIBLE FAMILY PROTEIN"/>
    <property type="match status" value="1"/>
</dbReference>
<dbReference type="SUPFAM" id="SSF82784">
    <property type="entry name" value="OsmC-like"/>
    <property type="match status" value="1"/>
</dbReference>
<gene>
    <name evidence="1" type="ORF">UK15_15180</name>
</gene>
<dbReference type="InterPro" id="IPR019904">
    <property type="entry name" value="Peroxiredoxin_OsmC"/>
</dbReference>
<dbReference type="PATRIC" id="fig|284040.3.peg.7989"/>
<accession>A0A0M2GRU2</accession>
<dbReference type="GO" id="GO:0006979">
    <property type="term" value="P:response to oxidative stress"/>
    <property type="evidence" value="ECO:0007669"/>
    <property type="project" value="InterPro"/>
</dbReference>
<dbReference type="InterPro" id="IPR015946">
    <property type="entry name" value="KH_dom-like_a/b"/>
</dbReference>
<dbReference type="InterPro" id="IPR052707">
    <property type="entry name" value="OsmC_Ohr_Peroxiredoxin"/>
</dbReference>
<dbReference type="InterPro" id="IPR036102">
    <property type="entry name" value="OsmC/Ohrsf"/>
</dbReference>
<dbReference type="RefSeq" id="WP_031136366.1">
    <property type="nucleotide sequence ID" value="NZ_JBMVBE010000013.1"/>
</dbReference>
<dbReference type="STRING" id="284040.UK15_15180"/>
<evidence type="ECO:0000313" key="2">
    <source>
        <dbReference type="Proteomes" id="UP000034786"/>
    </source>
</evidence>
<dbReference type="PANTHER" id="PTHR42830">
    <property type="entry name" value="OSMOTICALLY INDUCIBLE FAMILY PROTEIN"/>
    <property type="match status" value="1"/>
</dbReference>